<dbReference type="InterPro" id="IPR016071">
    <property type="entry name" value="Staphylococal_nuclease_OB-fold"/>
</dbReference>
<dbReference type="RefSeq" id="WP_334315399.1">
    <property type="nucleotide sequence ID" value="NZ_CP065938.1"/>
</dbReference>
<sequence length="190" mass="21888">MCINKKIIKFISLLFPFLLGGMVVFFAEKEDGTNNVAEAELFTEEKSMMQQNKVEVVNVYDGDSLDALGSNGKKIKLRLYGIDAPEKGQNFSLSAKVFLEDTVKDKLYSLDVRYKDKYGRYVAVLFDENGIALQEDLIRNGFAWVYPQFCEDIILCVGWQHVQEEAVNSRQGLWQEKNPLSPWDYKHNRK</sequence>
<protein>
    <submittedName>
        <fullName evidence="6">Thermonuclease family protein</fullName>
    </submittedName>
</protein>
<dbReference type="PANTHER" id="PTHR12302:SF3">
    <property type="entry name" value="SERINE_THREONINE-PROTEIN KINASE 31"/>
    <property type="match status" value="1"/>
</dbReference>
<dbReference type="PANTHER" id="PTHR12302">
    <property type="entry name" value="EBNA2 BINDING PROTEIN P100"/>
    <property type="match status" value="1"/>
</dbReference>
<evidence type="ECO:0000256" key="4">
    <source>
        <dbReference type="SAM" id="Phobius"/>
    </source>
</evidence>
<reference evidence="6" key="1">
    <citation type="submission" date="2020-12" db="EMBL/GenBank/DDBJ databases">
        <title>Taurinivorans muris gen. nov., sp. nov., fundamental and realized metabolic niche of a ubiquitous sulfidogenic bacterium in the murine intestine.</title>
        <authorList>
            <person name="Ye H."/>
            <person name="Hanson B.T."/>
            <person name="Loy A."/>
        </authorList>
    </citation>
    <scope>NUCLEOTIDE SEQUENCE</scope>
    <source>
        <strain evidence="6">LT0009</strain>
    </source>
</reference>
<dbReference type="EMBL" id="CP065938">
    <property type="protein sequence ID" value="UWX05808.1"/>
    <property type="molecule type" value="Genomic_DNA"/>
</dbReference>
<keyword evidence="4" id="KW-0472">Membrane</keyword>
<keyword evidence="4" id="KW-1133">Transmembrane helix</keyword>
<keyword evidence="3" id="KW-0378">Hydrolase</keyword>
<evidence type="ECO:0000313" key="7">
    <source>
        <dbReference type="Proteomes" id="UP001058120"/>
    </source>
</evidence>
<keyword evidence="2" id="KW-0255">Endonuclease</keyword>
<dbReference type="InterPro" id="IPR035437">
    <property type="entry name" value="SNase_OB-fold_sf"/>
</dbReference>
<keyword evidence="1" id="KW-0540">Nuclease</keyword>
<dbReference type="Proteomes" id="UP001058120">
    <property type="component" value="Chromosome"/>
</dbReference>
<proteinExistence type="predicted"/>
<feature type="domain" description="TNase-like" evidence="5">
    <location>
        <begin position="50"/>
        <end position="176"/>
    </location>
</feature>
<keyword evidence="4" id="KW-0812">Transmembrane</keyword>
<evidence type="ECO:0000256" key="1">
    <source>
        <dbReference type="ARBA" id="ARBA00022722"/>
    </source>
</evidence>
<evidence type="ECO:0000313" key="6">
    <source>
        <dbReference type="EMBL" id="UWX05808.1"/>
    </source>
</evidence>
<evidence type="ECO:0000256" key="3">
    <source>
        <dbReference type="ARBA" id="ARBA00022801"/>
    </source>
</evidence>
<accession>A0ABY5Y0X6</accession>
<dbReference type="Gene3D" id="2.40.50.90">
    <property type="match status" value="1"/>
</dbReference>
<evidence type="ECO:0000259" key="5">
    <source>
        <dbReference type="SMART" id="SM00318"/>
    </source>
</evidence>
<dbReference type="SMART" id="SM00318">
    <property type="entry name" value="SNc"/>
    <property type="match status" value="1"/>
</dbReference>
<gene>
    <name evidence="6" type="ORF">JBF11_00305</name>
</gene>
<evidence type="ECO:0000256" key="2">
    <source>
        <dbReference type="ARBA" id="ARBA00022759"/>
    </source>
</evidence>
<feature type="transmembrane region" description="Helical" evidence="4">
    <location>
        <begin position="7"/>
        <end position="27"/>
    </location>
</feature>
<dbReference type="SUPFAM" id="SSF50199">
    <property type="entry name" value="Staphylococcal nuclease"/>
    <property type="match status" value="1"/>
</dbReference>
<organism evidence="6 7">
    <name type="scientific">Taurinivorans muris</name>
    <dbReference type="NCBI Taxonomy" id="2787751"/>
    <lineage>
        <taxon>Bacteria</taxon>
        <taxon>Pseudomonadati</taxon>
        <taxon>Thermodesulfobacteriota</taxon>
        <taxon>Desulfovibrionia</taxon>
        <taxon>Desulfovibrionales</taxon>
        <taxon>Desulfovibrionaceae</taxon>
        <taxon>Taurinivorans</taxon>
    </lineage>
</organism>
<name>A0ABY5Y0X6_9BACT</name>
<keyword evidence="7" id="KW-1185">Reference proteome</keyword>
<dbReference type="Pfam" id="PF00565">
    <property type="entry name" value="SNase"/>
    <property type="match status" value="1"/>
</dbReference>